<feature type="signal peptide" evidence="2">
    <location>
        <begin position="1"/>
        <end position="19"/>
    </location>
</feature>
<accession>A0A8H6FV21</accession>
<dbReference type="GeneID" id="59288083"/>
<evidence type="ECO:0000313" key="4">
    <source>
        <dbReference type="Proteomes" id="UP000578531"/>
    </source>
</evidence>
<dbReference type="EMBL" id="JACCJC010000025">
    <property type="protein sequence ID" value="KAF6235228.1"/>
    <property type="molecule type" value="Genomic_DNA"/>
</dbReference>
<sequence length="317" mass="32959">MPVFQFLTIAAGFMVLVSAGRIGNRQGASPIFTCAKTSNAEICPETYCLCSSLAVVGVLQGTIQILEDVYETATYATTEAGDCPSTDAGSPVTTSSKTRSDCVPTPTILPSSTTNRPSSTQPVDWMITGTSSCFSNGQLYTTLSPLQTCGPSLTASNCVFSVSINGFENDEGTFNGCNCLTTWGPVPTSSLWISQSDFGGPGYCGGPICEVSPSTIRVGQSTSTAKYCSCDAFASLYSSSTYFQNPCLGYAYTAPVTGTCASSTSWGPGYGGGPIPYTVCDCTETGTSLPWTYSTSLIGACSSTVSWVVTKHLGDSH</sequence>
<proteinExistence type="predicted"/>
<keyword evidence="2" id="KW-0732">Signal</keyword>
<dbReference type="Proteomes" id="UP000578531">
    <property type="component" value="Unassembled WGS sequence"/>
</dbReference>
<feature type="chain" id="PRO_5034394772" evidence="2">
    <location>
        <begin position="20"/>
        <end position="317"/>
    </location>
</feature>
<evidence type="ECO:0000256" key="2">
    <source>
        <dbReference type="SAM" id="SignalP"/>
    </source>
</evidence>
<feature type="compositionally biased region" description="Polar residues" evidence="1">
    <location>
        <begin position="87"/>
        <end position="97"/>
    </location>
</feature>
<feature type="region of interest" description="Disordered" evidence="1">
    <location>
        <begin position="84"/>
        <end position="121"/>
    </location>
</feature>
<organism evidence="3 4">
    <name type="scientific">Letharia columbiana</name>
    <dbReference type="NCBI Taxonomy" id="112416"/>
    <lineage>
        <taxon>Eukaryota</taxon>
        <taxon>Fungi</taxon>
        <taxon>Dikarya</taxon>
        <taxon>Ascomycota</taxon>
        <taxon>Pezizomycotina</taxon>
        <taxon>Lecanoromycetes</taxon>
        <taxon>OSLEUM clade</taxon>
        <taxon>Lecanoromycetidae</taxon>
        <taxon>Lecanorales</taxon>
        <taxon>Lecanorineae</taxon>
        <taxon>Parmeliaceae</taxon>
        <taxon>Letharia</taxon>
    </lineage>
</organism>
<protein>
    <submittedName>
        <fullName evidence="3">Uncharacterized protein</fullName>
    </submittedName>
</protein>
<keyword evidence="4" id="KW-1185">Reference proteome</keyword>
<comment type="caution">
    <text evidence="3">The sequence shown here is derived from an EMBL/GenBank/DDBJ whole genome shotgun (WGS) entry which is preliminary data.</text>
</comment>
<gene>
    <name evidence="3" type="ORF">HO173_006422</name>
</gene>
<feature type="compositionally biased region" description="Polar residues" evidence="1">
    <location>
        <begin position="108"/>
        <end position="121"/>
    </location>
</feature>
<evidence type="ECO:0000313" key="3">
    <source>
        <dbReference type="EMBL" id="KAF6235228.1"/>
    </source>
</evidence>
<evidence type="ECO:0000256" key="1">
    <source>
        <dbReference type="SAM" id="MobiDB-lite"/>
    </source>
</evidence>
<dbReference type="RefSeq" id="XP_037164599.1">
    <property type="nucleotide sequence ID" value="XM_037308333.1"/>
</dbReference>
<dbReference type="AlphaFoldDB" id="A0A8H6FV21"/>
<name>A0A8H6FV21_9LECA</name>
<reference evidence="3 4" key="1">
    <citation type="journal article" date="2020" name="Genomics">
        <title>Complete, high-quality genomes from long-read metagenomic sequencing of two wolf lichen thalli reveals enigmatic genome architecture.</title>
        <authorList>
            <person name="McKenzie S.K."/>
            <person name="Walston R.F."/>
            <person name="Allen J.L."/>
        </authorList>
    </citation>
    <scope>NUCLEOTIDE SEQUENCE [LARGE SCALE GENOMIC DNA]</scope>
    <source>
        <strain evidence="3">WasteWater2</strain>
    </source>
</reference>